<keyword evidence="2" id="KW-1185">Reference proteome</keyword>
<comment type="caution">
    <text evidence="1">The sequence shown here is derived from an EMBL/GenBank/DDBJ whole genome shotgun (WGS) entry which is preliminary data.</text>
</comment>
<dbReference type="Proteomes" id="UP001190700">
    <property type="component" value="Unassembled WGS sequence"/>
</dbReference>
<proteinExistence type="predicted"/>
<name>A0AAE0CCQ4_9CHLO</name>
<evidence type="ECO:0008006" key="3">
    <source>
        <dbReference type="Google" id="ProtNLM"/>
    </source>
</evidence>
<dbReference type="AlphaFoldDB" id="A0AAE0CCQ4"/>
<dbReference type="Gene3D" id="1.10.150.450">
    <property type="match status" value="1"/>
</dbReference>
<dbReference type="InterPro" id="IPR023214">
    <property type="entry name" value="HAD_sf"/>
</dbReference>
<organism evidence="1 2">
    <name type="scientific">Cymbomonas tetramitiformis</name>
    <dbReference type="NCBI Taxonomy" id="36881"/>
    <lineage>
        <taxon>Eukaryota</taxon>
        <taxon>Viridiplantae</taxon>
        <taxon>Chlorophyta</taxon>
        <taxon>Pyramimonadophyceae</taxon>
        <taxon>Pyramimonadales</taxon>
        <taxon>Pyramimonadaceae</taxon>
        <taxon>Cymbomonas</taxon>
    </lineage>
</organism>
<dbReference type="GO" id="GO:0008252">
    <property type="term" value="F:nucleotidase activity"/>
    <property type="evidence" value="ECO:0007669"/>
    <property type="project" value="TreeGrafter"/>
</dbReference>
<dbReference type="SUPFAM" id="SSF56784">
    <property type="entry name" value="HAD-like"/>
    <property type="match status" value="1"/>
</dbReference>
<dbReference type="PANTHER" id="PTHR47438:SF1">
    <property type="entry name" value="PHOSPHATE METABOLISM PROTEIN 8-RELATED"/>
    <property type="match status" value="1"/>
</dbReference>
<evidence type="ECO:0000313" key="1">
    <source>
        <dbReference type="EMBL" id="KAK3252692.1"/>
    </source>
</evidence>
<dbReference type="Gene3D" id="3.40.50.1000">
    <property type="entry name" value="HAD superfamily/HAD-like"/>
    <property type="match status" value="1"/>
</dbReference>
<sequence length="231" mass="26364">MSVVLRNAACVSFVGIAGYGIYKLWQRSKGNNGGDIKVVFFDVDDTLYQNNWKTADNLTIKMKAYTADRLNLPPERAYQLYKQYGTTLRGLQEEKYEGLDVEDYLKFCHTIDRSDITPNMKLRGMLQRLTKVPKWCFTASIKEHALACLQNVGIADCFVDIIDVRAVNFYTKHHKEAYYKTMLLAGMGSFGSDILEPKNCLFLDDSTSNMKVAKEVNVTRRRLRGKDSKIA</sequence>
<dbReference type="Pfam" id="PF00702">
    <property type="entry name" value="Hydrolase"/>
    <property type="match status" value="1"/>
</dbReference>
<dbReference type="GO" id="GO:0009166">
    <property type="term" value="P:nucleotide catabolic process"/>
    <property type="evidence" value="ECO:0007669"/>
    <property type="project" value="TreeGrafter"/>
</dbReference>
<gene>
    <name evidence="1" type="ORF">CYMTET_38023</name>
</gene>
<protein>
    <recommendedName>
        <fullName evidence="3">Pyrimidine 5-nucleotidase</fullName>
    </recommendedName>
</protein>
<reference evidence="1 2" key="1">
    <citation type="journal article" date="2015" name="Genome Biol. Evol.">
        <title>Comparative Genomics of a Bacterivorous Green Alga Reveals Evolutionary Causalities and Consequences of Phago-Mixotrophic Mode of Nutrition.</title>
        <authorList>
            <person name="Burns J.A."/>
            <person name="Paasch A."/>
            <person name="Narechania A."/>
            <person name="Kim E."/>
        </authorList>
    </citation>
    <scope>NUCLEOTIDE SEQUENCE [LARGE SCALE GENOMIC DNA]</scope>
    <source>
        <strain evidence="1 2">PLY_AMNH</strain>
    </source>
</reference>
<dbReference type="GO" id="GO:0006206">
    <property type="term" value="P:pyrimidine nucleobase metabolic process"/>
    <property type="evidence" value="ECO:0007669"/>
    <property type="project" value="TreeGrafter"/>
</dbReference>
<dbReference type="InterPro" id="IPR036412">
    <property type="entry name" value="HAD-like_sf"/>
</dbReference>
<dbReference type="EMBL" id="LGRX02025265">
    <property type="protein sequence ID" value="KAK3252692.1"/>
    <property type="molecule type" value="Genomic_DNA"/>
</dbReference>
<dbReference type="InterPro" id="IPR052791">
    <property type="entry name" value="SSM1_domain"/>
</dbReference>
<evidence type="ECO:0000313" key="2">
    <source>
        <dbReference type="Proteomes" id="UP001190700"/>
    </source>
</evidence>
<dbReference type="PANTHER" id="PTHR47438">
    <property type="entry name" value="PHOSPHATE METABOLISM PROTEIN 8-RELATED"/>
    <property type="match status" value="1"/>
</dbReference>
<accession>A0AAE0CCQ4</accession>